<keyword evidence="3" id="KW-1185">Reference proteome</keyword>
<dbReference type="Proteomes" id="UP001229651">
    <property type="component" value="Unassembled WGS sequence"/>
</dbReference>
<accession>A0ABU0F1M4</accession>
<evidence type="ECO:0000256" key="1">
    <source>
        <dbReference type="SAM" id="MobiDB-lite"/>
    </source>
</evidence>
<protein>
    <submittedName>
        <fullName evidence="2">Uncharacterized protein</fullName>
    </submittedName>
</protein>
<evidence type="ECO:0000313" key="3">
    <source>
        <dbReference type="Proteomes" id="UP001229651"/>
    </source>
</evidence>
<organism evidence="2 3">
    <name type="scientific">Amycolatopsis thermophila</name>
    <dbReference type="NCBI Taxonomy" id="206084"/>
    <lineage>
        <taxon>Bacteria</taxon>
        <taxon>Bacillati</taxon>
        <taxon>Actinomycetota</taxon>
        <taxon>Actinomycetes</taxon>
        <taxon>Pseudonocardiales</taxon>
        <taxon>Pseudonocardiaceae</taxon>
        <taxon>Amycolatopsis</taxon>
    </lineage>
</organism>
<sequence length="190" mass="20519">MVLSRKGKAGTPDLLLSPNSVLANALLRSIDLLRPRVLAARPSRIEFVVGTQINGAPHLGTNLVQTAAFLLAKIARREFCIDCYYRAFFDSLGGDRHRVRGQDLHRPAGHAGVPGGVPAHPGTHRGHPLVHRPLPRSGEHPGAVPGVRVGGETRRPHQAGQHPEAGSARRRRLATKARVNSRASSVWATR</sequence>
<feature type="compositionally biased region" description="Polar residues" evidence="1">
    <location>
        <begin position="181"/>
        <end position="190"/>
    </location>
</feature>
<gene>
    <name evidence="2" type="ORF">FB470_005473</name>
</gene>
<feature type="region of interest" description="Disordered" evidence="1">
    <location>
        <begin position="133"/>
        <end position="190"/>
    </location>
</feature>
<comment type="caution">
    <text evidence="2">The sequence shown here is derived from an EMBL/GenBank/DDBJ whole genome shotgun (WGS) entry which is preliminary data.</text>
</comment>
<dbReference type="RefSeq" id="WP_306996172.1">
    <property type="nucleotide sequence ID" value="NZ_JAUSUT010000001.1"/>
</dbReference>
<evidence type="ECO:0000313" key="2">
    <source>
        <dbReference type="EMBL" id="MDQ0381479.1"/>
    </source>
</evidence>
<dbReference type="EMBL" id="JAUSUT010000001">
    <property type="protein sequence ID" value="MDQ0381479.1"/>
    <property type="molecule type" value="Genomic_DNA"/>
</dbReference>
<name>A0ABU0F1M4_9PSEU</name>
<proteinExistence type="predicted"/>
<reference evidence="2 3" key="1">
    <citation type="submission" date="2023-07" db="EMBL/GenBank/DDBJ databases">
        <title>Sequencing the genomes of 1000 actinobacteria strains.</title>
        <authorList>
            <person name="Klenk H.-P."/>
        </authorList>
    </citation>
    <scope>NUCLEOTIDE SEQUENCE [LARGE SCALE GENOMIC DNA]</scope>
    <source>
        <strain evidence="2 3">DSM 45805</strain>
    </source>
</reference>